<dbReference type="EMBL" id="KV918968">
    <property type="protein sequence ID" value="OSX74014.1"/>
    <property type="molecule type" value="Genomic_DNA"/>
</dbReference>
<evidence type="ECO:0000256" key="2">
    <source>
        <dbReference type="ARBA" id="ARBA00022676"/>
    </source>
</evidence>
<comment type="similarity">
    <text evidence="1">Belongs to the PNP/UDP phosphorylase family.</text>
</comment>
<dbReference type="Proteomes" id="UP000218209">
    <property type="component" value="Unassembled WGS sequence"/>
</dbReference>
<dbReference type="PROSITE" id="PS01232">
    <property type="entry name" value="PNP_UDP_1"/>
    <property type="match status" value="1"/>
</dbReference>
<feature type="domain" description="Nucleoside phosphorylase" evidence="5">
    <location>
        <begin position="183"/>
        <end position="452"/>
    </location>
</feature>
<dbReference type="GO" id="GO:0004850">
    <property type="term" value="F:uridine phosphorylase activity"/>
    <property type="evidence" value="ECO:0007669"/>
    <property type="project" value="TreeGrafter"/>
</dbReference>
<dbReference type="InterPro" id="IPR035994">
    <property type="entry name" value="Nucleoside_phosphorylase_sf"/>
</dbReference>
<name>A0A1X6NZJ0_PORUM</name>
<evidence type="ECO:0000313" key="6">
    <source>
        <dbReference type="EMBL" id="OSX74014.1"/>
    </source>
</evidence>
<dbReference type="GO" id="GO:0005829">
    <property type="term" value="C:cytosol"/>
    <property type="evidence" value="ECO:0007669"/>
    <property type="project" value="TreeGrafter"/>
</dbReference>
<dbReference type="PANTHER" id="PTHR43691:SF11">
    <property type="entry name" value="FI09636P-RELATED"/>
    <property type="match status" value="1"/>
</dbReference>
<accession>A0A1X6NZJ0</accession>
<evidence type="ECO:0000256" key="3">
    <source>
        <dbReference type="ARBA" id="ARBA00022679"/>
    </source>
</evidence>
<gene>
    <name evidence="6" type="ORF">BU14_0314s0017</name>
</gene>
<dbReference type="Pfam" id="PF01048">
    <property type="entry name" value="PNP_UDP_1"/>
    <property type="match status" value="1"/>
</dbReference>
<reference evidence="6 7" key="1">
    <citation type="submission" date="2017-03" db="EMBL/GenBank/DDBJ databases">
        <title>WGS assembly of Porphyra umbilicalis.</title>
        <authorList>
            <person name="Brawley S.H."/>
            <person name="Blouin N.A."/>
            <person name="Ficko-Blean E."/>
            <person name="Wheeler G.L."/>
            <person name="Lohr M."/>
            <person name="Goodson H.V."/>
            <person name="Jenkins J.W."/>
            <person name="Blaby-Haas C.E."/>
            <person name="Helliwell K.E."/>
            <person name="Chan C."/>
            <person name="Marriage T."/>
            <person name="Bhattacharya D."/>
            <person name="Klein A.S."/>
            <person name="Badis Y."/>
            <person name="Brodie J."/>
            <person name="Cao Y."/>
            <person name="Collen J."/>
            <person name="Dittami S.M."/>
            <person name="Gachon C.M."/>
            <person name="Green B.R."/>
            <person name="Karpowicz S."/>
            <person name="Kim J.W."/>
            <person name="Kudahl U."/>
            <person name="Lin S."/>
            <person name="Michel G."/>
            <person name="Mittag M."/>
            <person name="Olson B.J."/>
            <person name="Pangilinan J."/>
            <person name="Peng Y."/>
            <person name="Qiu H."/>
            <person name="Shu S."/>
            <person name="Singer J.T."/>
            <person name="Smith A.G."/>
            <person name="Sprecher B.N."/>
            <person name="Wagner V."/>
            <person name="Wang W."/>
            <person name="Wang Z.-Y."/>
            <person name="Yan J."/>
            <person name="Yarish C."/>
            <person name="Zoeuner-Riek S."/>
            <person name="Zhuang Y."/>
            <person name="Zou Y."/>
            <person name="Lindquist E.A."/>
            <person name="Grimwood J."/>
            <person name="Barry K."/>
            <person name="Rokhsar D.S."/>
            <person name="Schmutz J."/>
            <person name="Stiller J.W."/>
            <person name="Grossman A.R."/>
            <person name="Prochnik S.E."/>
        </authorList>
    </citation>
    <scope>NUCLEOTIDE SEQUENCE [LARGE SCALE GENOMIC DNA]</scope>
    <source>
        <strain evidence="6">4086291</strain>
    </source>
</reference>
<organism evidence="6 7">
    <name type="scientific">Porphyra umbilicalis</name>
    <name type="common">Purple laver</name>
    <name type="synonym">Red alga</name>
    <dbReference type="NCBI Taxonomy" id="2786"/>
    <lineage>
        <taxon>Eukaryota</taxon>
        <taxon>Rhodophyta</taxon>
        <taxon>Bangiophyceae</taxon>
        <taxon>Bangiales</taxon>
        <taxon>Bangiaceae</taxon>
        <taxon>Porphyra</taxon>
    </lineage>
</organism>
<dbReference type="GO" id="GO:0006218">
    <property type="term" value="P:uridine catabolic process"/>
    <property type="evidence" value="ECO:0007669"/>
    <property type="project" value="TreeGrafter"/>
</dbReference>
<sequence>MLQVAVAADLATRLSETGVSSASVPWWSAGRGAHAGDFDKPPCAVPALPAPPSLTHLHVCAACTPPRYRPLQTPRLPPPVACPPHSVATRPPFVTVATPPFRPPPPCPRPPLPPPRHDGAKLLAAADARSPPPALASPLPSGTPCPTAAVDVLFHLGLRVARNPGAAATDTDDVAALFGRVTHAVLCGSASRARALAAAFADDAAGGVTDVTRTDRYALFLSAGGRVAVASHGIGRPSVGIVLHELTKLFRYARAGGVDGATAAASAATAALPPVTYYRVGTCGGVGVEAGTLVLTRNVVDGRLRGEVGTTVLGVSRTEAAVLDPATVASLTAYARGVVGGKAPPPPSLGDGGGAGRCGGGDPTAHARHCAALHQVVVGTTATLDGFYEEQGRMDGASCSFDEAQRAAWLRHAHEAGVRNFEMEGLEFAAFTHRHGIPAAMACVALLNRLNGDQVTSPPDQLAAWEDSLIRLIVGYVQQRLEGESTAAGGRPHAAVTNRGGAC</sequence>
<dbReference type="InterPro" id="IPR018016">
    <property type="entry name" value="Nucleoside_phosphorylase_CS"/>
</dbReference>
<keyword evidence="3" id="KW-0808">Transferase</keyword>
<keyword evidence="2" id="KW-0328">Glycosyltransferase</keyword>
<feature type="region of interest" description="Disordered" evidence="4">
    <location>
        <begin position="342"/>
        <end position="361"/>
    </location>
</feature>
<dbReference type="Gene3D" id="3.40.50.1580">
    <property type="entry name" value="Nucleoside phosphorylase domain"/>
    <property type="match status" value="1"/>
</dbReference>
<keyword evidence="7" id="KW-1185">Reference proteome</keyword>
<evidence type="ECO:0000313" key="7">
    <source>
        <dbReference type="Proteomes" id="UP000218209"/>
    </source>
</evidence>
<feature type="region of interest" description="Disordered" evidence="4">
    <location>
        <begin position="484"/>
        <end position="503"/>
    </location>
</feature>
<protein>
    <recommendedName>
        <fullName evidence="5">Nucleoside phosphorylase domain-containing protein</fullName>
    </recommendedName>
</protein>
<dbReference type="InterPro" id="IPR000845">
    <property type="entry name" value="Nucleoside_phosphorylase_d"/>
</dbReference>
<evidence type="ECO:0000259" key="5">
    <source>
        <dbReference type="Pfam" id="PF01048"/>
    </source>
</evidence>
<dbReference type="OrthoDB" id="204058at2759"/>
<dbReference type="AlphaFoldDB" id="A0A1X6NZJ0"/>
<feature type="compositionally biased region" description="Gly residues" evidence="4">
    <location>
        <begin position="350"/>
        <end position="361"/>
    </location>
</feature>
<evidence type="ECO:0000256" key="1">
    <source>
        <dbReference type="ARBA" id="ARBA00010456"/>
    </source>
</evidence>
<dbReference type="SUPFAM" id="SSF53167">
    <property type="entry name" value="Purine and uridine phosphorylases"/>
    <property type="match status" value="1"/>
</dbReference>
<dbReference type="PANTHER" id="PTHR43691">
    <property type="entry name" value="URIDINE PHOSPHORYLASE"/>
    <property type="match status" value="1"/>
</dbReference>
<evidence type="ECO:0000256" key="4">
    <source>
        <dbReference type="SAM" id="MobiDB-lite"/>
    </source>
</evidence>
<proteinExistence type="inferred from homology"/>